<dbReference type="RefSeq" id="WP_086452305.1">
    <property type="nucleotide sequence ID" value="NZ_MSPP01000006.1"/>
</dbReference>
<feature type="transmembrane region" description="Helical" evidence="2">
    <location>
        <begin position="51"/>
        <end position="70"/>
    </location>
</feature>
<gene>
    <name evidence="4" type="ORF">BVC71_13950</name>
</gene>
<evidence type="ECO:0000313" key="5">
    <source>
        <dbReference type="Proteomes" id="UP000194664"/>
    </source>
</evidence>
<feature type="transmembrane region" description="Helical" evidence="2">
    <location>
        <begin position="20"/>
        <end position="39"/>
    </location>
</feature>
<dbReference type="AlphaFoldDB" id="A0A251WVI5"/>
<dbReference type="InterPro" id="IPR036291">
    <property type="entry name" value="NAD(P)-bd_dom_sf"/>
</dbReference>
<dbReference type="CDD" id="cd05237">
    <property type="entry name" value="UDP_invert_4-6DH_SDR_e"/>
    <property type="match status" value="1"/>
</dbReference>
<evidence type="ECO:0000256" key="2">
    <source>
        <dbReference type="SAM" id="Phobius"/>
    </source>
</evidence>
<dbReference type="SUPFAM" id="SSF51735">
    <property type="entry name" value="NAD(P)-binding Rossmann-fold domains"/>
    <property type="match status" value="2"/>
</dbReference>
<organism evidence="4 5">
    <name type="scientific">Marivivens niveibacter</name>
    <dbReference type="NCBI Taxonomy" id="1930667"/>
    <lineage>
        <taxon>Bacteria</taxon>
        <taxon>Pseudomonadati</taxon>
        <taxon>Pseudomonadota</taxon>
        <taxon>Alphaproteobacteria</taxon>
        <taxon>Rhodobacterales</taxon>
        <taxon>Paracoccaceae</taxon>
        <taxon>Marivivens group</taxon>
        <taxon>Marivivens</taxon>
    </lineage>
</organism>
<dbReference type="PANTHER" id="PTHR43318:SF1">
    <property type="entry name" value="POLYSACCHARIDE BIOSYNTHESIS PROTEIN EPSC-RELATED"/>
    <property type="match status" value="1"/>
</dbReference>
<dbReference type="PANTHER" id="PTHR43318">
    <property type="entry name" value="UDP-N-ACETYLGLUCOSAMINE 4,6-DEHYDRATASE"/>
    <property type="match status" value="1"/>
</dbReference>
<dbReference type="OrthoDB" id="9803111at2"/>
<comment type="similarity">
    <text evidence="1">Belongs to the polysaccharide synthase family.</text>
</comment>
<comment type="caution">
    <text evidence="4">The sequence shown here is derived from an EMBL/GenBank/DDBJ whole genome shotgun (WGS) entry which is preliminary data.</text>
</comment>
<keyword evidence="2" id="KW-1133">Transmembrane helix</keyword>
<sequence>MLFGILAPIAGLSRTAKRSIQVLFDTILIAACFGAAMVLRHEHFAFDPRAWIVLATVLPATLYVFARKGLYRAVVRFFSHQALIAVGVGVAFSAAVMLTTTLTLGLPIPISVPVIYFALLFLAVGGTRFAFRQAYGRTAKDDRDPVAIYGAGESGRQLLHALNHSPEYRPLMFIDDDRSLQGRTIFGLPVMAYEEAAEQFDKCGIEAVLLAMPSSTRKERRVIIDKLASKAVEVKTLPGMADLINGKAQISELRNISIEELLGRDPVPPVPHLMQSNIRGKSVLVTGAGGSIGSELCRQIIDQQPKQLVLLDVSEFALYSIHDELSQLITDRNLDIALVPVISSVQNEGRIAATLNTFSIQTIYHAAAYKHVPLVEMNVVEGIRNNVFGTKILADAAVTAKVENFILISTDKAVRPTNFMGASKRLAELVCQAMAAAQSTTRFSMVRFGNVLGSSGSVIPRFTKQIEAGGPITVTHRDINRFFMTIPEAAALVIQAGSMAKGGDVFVLDMGQPVKIVDMAVQMARLHGLVPYFEDDDTSGTGDIAIRITGLRPGEKLYEELLIGDNPSGTAHPRIMTAHEKQLSKSELELLLDQLMLACKTFDVERLRDLIQSAPTGFNPSGDITDLIWSPAKPDKSTPSHLKVISV</sequence>
<accession>A0A251WVI5</accession>
<evidence type="ECO:0000259" key="3">
    <source>
        <dbReference type="Pfam" id="PF02719"/>
    </source>
</evidence>
<feature type="transmembrane region" description="Helical" evidence="2">
    <location>
        <begin position="110"/>
        <end position="131"/>
    </location>
</feature>
<dbReference type="InterPro" id="IPR051203">
    <property type="entry name" value="Polysaccharide_Synthase-Rel"/>
</dbReference>
<keyword evidence="5" id="KW-1185">Reference proteome</keyword>
<keyword evidence="2" id="KW-0472">Membrane</keyword>
<dbReference type="InterPro" id="IPR003869">
    <property type="entry name" value="Polysac_CapD-like"/>
</dbReference>
<dbReference type="Gene3D" id="3.40.50.720">
    <property type="entry name" value="NAD(P)-binding Rossmann-like Domain"/>
    <property type="match status" value="2"/>
</dbReference>
<keyword evidence="2" id="KW-0812">Transmembrane</keyword>
<dbReference type="Proteomes" id="UP000194664">
    <property type="component" value="Unassembled WGS sequence"/>
</dbReference>
<dbReference type="EMBL" id="MSPP01000006">
    <property type="protein sequence ID" value="OUD08271.1"/>
    <property type="molecule type" value="Genomic_DNA"/>
</dbReference>
<evidence type="ECO:0000256" key="1">
    <source>
        <dbReference type="ARBA" id="ARBA00007430"/>
    </source>
</evidence>
<protein>
    <submittedName>
        <fullName evidence="4">Nucleoside-diphosphate sugar epimerase</fullName>
    </submittedName>
</protein>
<proteinExistence type="inferred from homology"/>
<feature type="transmembrane region" description="Helical" evidence="2">
    <location>
        <begin position="82"/>
        <end position="104"/>
    </location>
</feature>
<dbReference type="Pfam" id="PF02719">
    <property type="entry name" value="Polysacc_synt_2"/>
    <property type="match status" value="1"/>
</dbReference>
<name>A0A251WVI5_9RHOB</name>
<evidence type="ECO:0000313" key="4">
    <source>
        <dbReference type="EMBL" id="OUD08271.1"/>
    </source>
</evidence>
<reference evidence="4 5" key="1">
    <citation type="submission" date="2016-12" db="EMBL/GenBank/DDBJ databases">
        <title>The draft genome sequence of HSLHS2.</title>
        <authorList>
            <person name="Hu D."/>
            <person name="Wang L."/>
            <person name="Shao Z."/>
        </authorList>
    </citation>
    <scope>NUCLEOTIDE SEQUENCE [LARGE SCALE GENOMIC DNA]</scope>
    <source>
        <strain evidence="4">MCCC 1A06712</strain>
    </source>
</reference>
<feature type="domain" description="Polysaccharide biosynthesis protein CapD-like" evidence="3">
    <location>
        <begin position="283"/>
        <end position="579"/>
    </location>
</feature>